<reference evidence="1 2" key="1">
    <citation type="submission" date="2019-07" db="EMBL/GenBank/DDBJ databases">
        <title>Whole genome shotgun sequence of Reyranella soli NBRC 108950.</title>
        <authorList>
            <person name="Hosoyama A."/>
            <person name="Uohara A."/>
            <person name="Ohji S."/>
            <person name="Ichikawa N."/>
        </authorList>
    </citation>
    <scope>NUCLEOTIDE SEQUENCE [LARGE SCALE GENOMIC DNA]</scope>
    <source>
        <strain evidence="1 2">NBRC 108950</strain>
    </source>
</reference>
<dbReference type="RefSeq" id="WP_147157422.1">
    <property type="nucleotide sequence ID" value="NZ_BKAJ01000328.1"/>
</dbReference>
<dbReference type="Proteomes" id="UP000321058">
    <property type="component" value="Unassembled WGS sequence"/>
</dbReference>
<accession>A0A512NT75</accession>
<comment type="caution">
    <text evidence="1">The sequence shown here is derived from an EMBL/GenBank/DDBJ whole genome shotgun (WGS) entry which is preliminary data.</text>
</comment>
<evidence type="ECO:0000313" key="1">
    <source>
        <dbReference type="EMBL" id="GEP62163.1"/>
    </source>
</evidence>
<keyword evidence="2" id="KW-1185">Reference proteome</keyword>
<dbReference type="NCBIfam" id="NF033819">
    <property type="entry name" value="IS66_TnpB"/>
    <property type="match status" value="1"/>
</dbReference>
<protein>
    <recommendedName>
        <fullName evidence="3">Transposase</fullName>
    </recommendedName>
</protein>
<dbReference type="EMBL" id="BKAJ01000328">
    <property type="protein sequence ID" value="GEP62163.1"/>
    <property type="molecule type" value="Genomic_DNA"/>
</dbReference>
<evidence type="ECO:0008006" key="3">
    <source>
        <dbReference type="Google" id="ProtNLM"/>
    </source>
</evidence>
<dbReference type="Pfam" id="PF05717">
    <property type="entry name" value="TnpB_IS66"/>
    <property type="match status" value="1"/>
</dbReference>
<organism evidence="1 2">
    <name type="scientific">Reyranella soli</name>
    <dbReference type="NCBI Taxonomy" id="1230389"/>
    <lineage>
        <taxon>Bacteria</taxon>
        <taxon>Pseudomonadati</taxon>
        <taxon>Pseudomonadota</taxon>
        <taxon>Alphaproteobacteria</taxon>
        <taxon>Hyphomicrobiales</taxon>
        <taxon>Reyranellaceae</taxon>
        <taxon>Reyranella</taxon>
    </lineage>
</organism>
<gene>
    <name evidence="1" type="ORF">RSO01_93290</name>
</gene>
<dbReference type="InterPro" id="IPR008878">
    <property type="entry name" value="Transposase_IS66_Orf2"/>
</dbReference>
<dbReference type="PANTHER" id="PTHR36455:SF1">
    <property type="entry name" value="BLR8292 PROTEIN"/>
    <property type="match status" value="1"/>
</dbReference>
<dbReference type="AlphaFoldDB" id="A0A512NT75"/>
<evidence type="ECO:0000313" key="2">
    <source>
        <dbReference type="Proteomes" id="UP000321058"/>
    </source>
</evidence>
<sequence length="117" mass="13049">MTLLPSGMKIHVALGVTDMRKGLDGLAMLVQGTLKQDPFSGHLFLFRGRKADLLKIVFWDGTGLCLFTKRLEQSRFFWPAADEAPGSVMLTSAQLSMLIEGIDWRSPEKRWRPSVAG</sequence>
<proteinExistence type="predicted"/>
<name>A0A512NT75_9HYPH</name>
<dbReference type="PANTHER" id="PTHR36455">
    <property type="match status" value="1"/>
</dbReference>
<dbReference type="OrthoDB" id="9801450at2"/>